<dbReference type="Gene3D" id="1.50.10.100">
    <property type="entry name" value="Chondroitin AC/alginate lyase"/>
    <property type="match status" value="1"/>
</dbReference>
<name>G5GE94_9BACT</name>
<dbReference type="OrthoDB" id="9793856at2"/>
<comment type="caution">
    <text evidence="4">The sequence shown here is derived from an EMBL/GenBank/DDBJ whole genome shotgun (WGS) entry which is preliminary data.</text>
</comment>
<dbReference type="AlphaFoldDB" id="G5GE94"/>
<dbReference type="Gene3D" id="2.70.98.70">
    <property type="match status" value="1"/>
</dbReference>
<evidence type="ECO:0000256" key="1">
    <source>
        <dbReference type="ARBA" id="ARBA00004196"/>
    </source>
</evidence>
<evidence type="ECO:0000313" key="4">
    <source>
        <dbReference type="EMBL" id="EHG21015.1"/>
    </source>
</evidence>
<feature type="domain" description="Heparinase II/III-like C-terminal" evidence="3">
    <location>
        <begin position="416"/>
        <end position="545"/>
    </location>
</feature>
<dbReference type="EMBL" id="ACZK01000036">
    <property type="protein sequence ID" value="EHG21015.1"/>
    <property type="molecule type" value="Genomic_DNA"/>
</dbReference>
<comment type="subcellular location">
    <subcellularLocation>
        <location evidence="1">Cell envelope</location>
    </subcellularLocation>
</comment>
<dbReference type="RefSeq" id="WP_009348437.1">
    <property type="nucleotide sequence ID" value="NZ_JH376837.1"/>
</dbReference>
<dbReference type="InterPro" id="IPR012480">
    <property type="entry name" value="Hepar_II_III_C"/>
</dbReference>
<reference evidence="4 5" key="1">
    <citation type="submission" date="2011-08" db="EMBL/GenBank/DDBJ databases">
        <title>The Genome Sequence of Prevotella sp. oral taxon 302 str. F0323.</title>
        <authorList>
            <consortium name="The Broad Institute Genome Sequencing Platform"/>
            <person name="Earl A."/>
            <person name="Ward D."/>
            <person name="Feldgarden M."/>
            <person name="Gevers D."/>
            <person name="Izard J."/>
            <person name="Blanton J.M."/>
            <person name="Baranova O.V."/>
            <person name="Tanner A.C."/>
            <person name="Dewhirst F.E."/>
            <person name="Young S.K."/>
            <person name="Zeng Q."/>
            <person name="Gargeya S."/>
            <person name="Fitzgerald M."/>
            <person name="Haas B."/>
            <person name="Abouelleil A."/>
            <person name="Alvarado L."/>
            <person name="Arachchi H.M."/>
            <person name="Berlin A."/>
            <person name="Brown A."/>
            <person name="Chapman S.B."/>
            <person name="Chen Z."/>
            <person name="Dunbar C."/>
            <person name="Freedman E."/>
            <person name="Gearin G."/>
            <person name="Gellesch M."/>
            <person name="Goldberg J."/>
            <person name="Griggs A."/>
            <person name="Gujja S."/>
            <person name="Heiman D."/>
            <person name="Howarth C."/>
            <person name="Larson L."/>
            <person name="Lui A."/>
            <person name="MacDonald P.J.P."/>
            <person name="Montmayeur A."/>
            <person name="Murphy C."/>
            <person name="Neiman D."/>
            <person name="Pearson M."/>
            <person name="Priest M."/>
            <person name="Roberts A."/>
            <person name="Saif S."/>
            <person name="Shea T."/>
            <person name="Shenoy N."/>
            <person name="Sisk P."/>
            <person name="Stolte C."/>
            <person name="Sykes S."/>
            <person name="Wortman J."/>
            <person name="Nusbaum C."/>
            <person name="Birren B."/>
        </authorList>
    </citation>
    <scope>NUCLEOTIDE SEQUENCE [LARGE SCALE GENOMIC DNA]</scope>
    <source>
        <strain evidence="4 5">F0323</strain>
    </source>
</reference>
<keyword evidence="5" id="KW-1185">Reference proteome</keyword>
<sequence length="632" mass="72484">MLVRKLILFLCLFIVSFTEAVAQSAFAPFPKASDAYWRNQVPKAMRQDYIRLGKKYQLATWESIPDSAFAEFRKNGNRTNYEASCFLRRRQFACLVMAEIMEYRGRFLPEICKGLHYFLDKEPWWGVPAHYPKAHPDSSKQVVDLFNAETSSMLAWSLYMLGEEIDNVEKGLTERTYSEIRRRFLRPTVIEKQSWMRKVNNWNSWITSNFLATSLICEPSGSNELHRALDVSEACLRLFLKGYPDDGGCEEGAGYWDRASASFFESLWMLRAAASTMLPTDHRYVLTPAEEEKVAAMGRFISTMHIGNLSFVNFSDAKVHNVPNINIMFPYGAWLNSSHSTQPALQKVGLQLMQFAAYVANQYDYYRKPSTLFLKTGCWPTLGRELMLLSMLPQLRKSKALQPQTKEAYLQNLQIMVAGNRNWLVAAKGGTNGESHNHNDVGSFVVYRNAKPVIIDLGRDIYTAQTFSSRRYELINNRSMYHNVPLINGVEQHSGLQYHATDVQHTVSDSASIFTLDIANAYPKEAGVSKWQRTVMLNKKRNRVEVSEHYQAHDVIITLMCYGYPAMQKNGQLLLADGVKLVYDADKTTVAWQKVVMPEGMMKKQWDDNVYRIELKPKAEVSDIKYRFECTP</sequence>
<accession>G5GE94</accession>
<keyword evidence="2" id="KW-0732">Signal</keyword>
<dbReference type="Proteomes" id="UP000015993">
    <property type="component" value="Unassembled WGS sequence"/>
</dbReference>
<dbReference type="Pfam" id="PF07940">
    <property type="entry name" value="Hepar_II_III_C"/>
    <property type="match status" value="1"/>
</dbReference>
<dbReference type="PATRIC" id="fig|679199.3.peg.2099"/>
<organism evidence="4 5">
    <name type="scientific">Alloprevotella rava F0323</name>
    <dbReference type="NCBI Taxonomy" id="679199"/>
    <lineage>
        <taxon>Bacteria</taxon>
        <taxon>Pseudomonadati</taxon>
        <taxon>Bacteroidota</taxon>
        <taxon>Bacteroidia</taxon>
        <taxon>Bacteroidales</taxon>
        <taxon>Prevotellaceae</taxon>
        <taxon>Alloprevotella</taxon>
    </lineage>
</organism>
<protein>
    <recommendedName>
        <fullName evidence="3">Heparinase II/III-like C-terminal domain-containing protein</fullName>
    </recommendedName>
</protein>
<feature type="chain" id="PRO_5003477197" description="Heparinase II/III-like C-terminal domain-containing protein" evidence="2">
    <location>
        <begin position="21"/>
        <end position="632"/>
    </location>
</feature>
<dbReference type="GO" id="GO:0016829">
    <property type="term" value="F:lyase activity"/>
    <property type="evidence" value="ECO:0007669"/>
    <property type="project" value="InterPro"/>
</dbReference>
<dbReference type="eggNOG" id="COG4225">
    <property type="taxonomic scope" value="Bacteria"/>
</dbReference>
<proteinExistence type="predicted"/>
<dbReference type="GO" id="GO:0030313">
    <property type="term" value="C:cell envelope"/>
    <property type="evidence" value="ECO:0007669"/>
    <property type="project" value="UniProtKB-SubCell"/>
</dbReference>
<gene>
    <name evidence="4" type="ORF">HMPREF9332_01896</name>
</gene>
<dbReference type="STRING" id="679199.HMPREF9332_01896"/>
<feature type="signal peptide" evidence="2">
    <location>
        <begin position="1"/>
        <end position="20"/>
    </location>
</feature>
<evidence type="ECO:0000259" key="3">
    <source>
        <dbReference type="Pfam" id="PF07940"/>
    </source>
</evidence>
<dbReference type="SUPFAM" id="SSF48230">
    <property type="entry name" value="Chondroitin AC/alginate lyase"/>
    <property type="match status" value="1"/>
</dbReference>
<dbReference type="HOGENOM" id="CLU_023844_0_0_10"/>
<evidence type="ECO:0000256" key="2">
    <source>
        <dbReference type="SAM" id="SignalP"/>
    </source>
</evidence>
<evidence type="ECO:0000313" key="5">
    <source>
        <dbReference type="Proteomes" id="UP000015993"/>
    </source>
</evidence>
<dbReference type="InterPro" id="IPR008929">
    <property type="entry name" value="Chondroitin_lyas"/>
</dbReference>